<dbReference type="Proteomes" id="UP000050741">
    <property type="component" value="Unassembled WGS sequence"/>
</dbReference>
<reference evidence="2" key="2">
    <citation type="submission" date="2016-06" db="UniProtKB">
        <authorList>
            <consortium name="WormBaseParasite"/>
        </authorList>
    </citation>
    <scope>IDENTIFICATION</scope>
</reference>
<evidence type="ECO:0000313" key="1">
    <source>
        <dbReference type="Proteomes" id="UP000050741"/>
    </source>
</evidence>
<keyword evidence="1" id="KW-1185">Reference proteome</keyword>
<sequence length="401" mass="46806">MLIQPKLPKCLGSGARFWVLVYRLNVRKRVRSPELIGHVQLGGLIGRDRLWLDRTCSNFYGICIHPSGSAMDGARDRCFQDGRAFGPDDGQVWLLRLIRHNNALQRMDLQFAGEPIKIGQWCLFGEFRWHFHFMTDNEAILVVGETEFDAQGIRMFFHSHVYRLHIDSGRSIAFATKIDFPVPNEPADLDVYFDMDVNVAHSDQIYVYLMEPLEADPNNDVDQQQKIVPLFYQVTMRHKCLVFNEVDSTWERWDDDASTHSSLPAEKYYFRRDRFDKGLLLLNSVEKCYVQLQIWPMERRCTPFWPDREGMLFGNKEGMLFGKQSSAKHRLLVLYRSPPLIWPLKWLSFWKLSALLDQKKAAGFSDAITNNSNALEQQQQPDRVKFTFKRRAVLVGIIHMR</sequence>
<evidence type="ECO:0000313" key="2">
    <source>
        <dbReference type="WBParaSite" id="GPLIN_001345400"/>
    </source>
</evidence>
<accession>A0A183CKP8</accession>
<protein>
    <submittedName>
        <fullName evidence="2">DUF295 domain-containing protein</fullName>
    </submittedName>
</protein>
<name>A0A183CKP8_GLOPA</name>
<dbReference type="AlphaFoldDB" id="A0A183CKP8"/>
<organism evidence="1 2">
    <name type="scientific">Globodera pallida</name>
    <name type="common">Potato cyst nematode worm</name>
    <name type="synonym">Heterodera pallida</name>
    <dbReference type="NCBI Taxonomy" id="36090"/>
    <lineage>
        <taxon>Eukaryota</taxon>
        <taxon>Metazoa</taxon>
        <taxon>Ecdysozoa</taxon>
        <taxon>Nematoda</taxon>
        <taxon>Chromadorea</taxon>
        <taxon>Rhabditida</taxon>
        <taxon>Tylenchina</taxon>
        <taxon>Tylenchomorpha</taxon>
        <taxon>Tylenchoidea</taxon>
        <taxon>Heteroderidae</taxon>
        <taxon>Heteroderinae</taxon>
        <taxon>Globodera</taxon>
    </lineage>
</organism>
<dbReference type="WBParaSite" id="GPLIN_001345400">
    <property type="protein sequence ID" value="GPLIN_001345400"/>
    <property type="gene ID" value="GPLIN_001345400"/>
</dbReference>
<proteinExistence type="predicted"/>
<reference evidence="1" key="1">
    <citation type="submission" date="2014-05" db="EMBL/GenBank/DDBJ databases">
        <title>The genome and life-stage specific transcriptomes of Globodera pallida elucidate key aspects of plant parasitism by a cyst nematode.</title>
        <authorList>
            <person name="Cotton J.A."/>
            <person name="Lilley C.J."/>
            <person name="Jones L.M."/>
            <person name="Kikuchi T."/>
            <person name="Reid A.J."/>
            <person name="Thorpe P."/>
            <person name="Tsai I.J."/>
            <person name="Beasley H."/>
            <person name="Blok V."/>
            <person name="Cock P.J.A."/>
            <person name="Van den Akker S.E."/>
            <person name="Holroyd N."/>
            <person name="Hunt M."/>
            <person name="Mantelin S."/>
            <person name="Naghra H."/>
            <person name="Pain A."/>
            <person name="Palomares-Rius J.E."/>
            <person name="Zarowiecki M."/>
            <person name="Berriman M."/>
            <person name="Jones J.T."/>
            <person name="Urwin P.E."/>
        </authorList>
    </citation>
    <scope>NUCLEOTIDE SEQUENCE [LARGE SCALE GENOMIC DNA]</scope>
    <source>
        <strain evidence="1">Lindley</strain>
    </source>
</reference>